<comment type="caution">
    <text evidence="2">The sequence shown here is derived from an EMBL/GenBank/DDBJ whole genome shotgun (WGS) entry which is preliminary data.</text>
</comment>
<evidence type="ECO:0000313" key="3">
    <source>
        <dbReference type="Proteomes" id="UP001500827"/>
    </source>
</evidence>
<evidence type="ECO:0000256" key="1">
    <source>
        <dbReference type="SAM" id="Phobius"/>
    </source>
</evidence>
<evidence type="ECO:0000313" key="2">
    <source>
        <dbReference type="EMBL" id="GAA3904799.1"/>
    </source>
</evidence>
<feature type="transmembrane region" description="Helical" evidence="1">
    <location>
        <begin position="88"/>
        <end position="113"/>
    </location>
</feature>
<name>A0ABP7LNY1_9SPHN</name>
<proteinExistence type="predicted"/>
<keyword evidence="1" id="KW-1133">Transmembrane helix</keyword>
<keyword evidence="3" id="KW-1185">Reference proteome</keyword>
<dbReference type="Proteomes" id="UP001500827">
    <property type="component" value="Unassembled WGS sequence"/>
</dbReference>
<reference evidence="3" key="1">
    <citation type="journal article" date="2019" name="Int. J. Syst. Evol. Microbiol.">
        <title>The Global Catalogue of Microorganisms (GCM) 10K type strain sequencing project: providing services to taxonomists for standard genome sequencing and annotation.</title>
        <authorList>
            <consortium name="The Broad Institute Genomics Platform"/>
            <consortium name="The Broad Institute Genome Sequencing Center for Infectious Disease"/>
            <person name="Wu L."/>
            <person name="Ma J."/>
        </authorList>
    </citation>
    <scope>NUCLEOTIDE SEQUENCE [LARGE SCALE GENOMIC DNA]</scope>
    <source>
        <strain evidence="3">JCM 17543</strain>
    </source>
</reference>
<keyword evidence="1" id="KW-0472">Membrane</keyword>
<accession>A0ABP7LNY1</accession>
<keyword evidence="1" id="KW-0812">Transmembrane</keyword>
<evidence type="ECO:0008006" key="4">
    <source>
        <dbReference type="Google" id="ProtNLM"/>
    </source>
</evidence>
<sequence>MGNKSVAWTLAIVLTLEGCSSRPREFNPTISTPVASQTDFDEAYATCRQLLADGKLNASGRGGSAGAGAAAGATTAVAGGALASAGGYAGLAAASATVVLLPFAVIGGAWGMAKIKRAKKERAIKAAMSGCLQERGYQVAAWSKAVKKPTIVAPTP</sequence>
<dbReference type="EMBL" id="BAABBM010000001">
    <property type="protein sequence ID" value="GAA3904799.1"/>
    <property type="molecule type" value="Genomic_DNA"/>
</dbReference>
<gene>
    <name evidence="2" type="ORF">GCM10022276_24260</name>
</gene>
<protein>
    <recommendedName>
        <fullName evidence="4">Glycine zipper family protein</fullName>
    </recommendedName>
</protein>
<organism evidence="2 3">
    <name type="scientific">Sphingomonas limnosediminicola</name>
    <dbReference type="NCBI Taxonomy" id="940133"/>
    <lineage>
        <taxon>Bacteria</taxon>
        <taxon>Pseudomonadati</taxon>
        <taxon>Pseudomonadota</taxon>
        <taxon>Alphaproteobacteria</taxon>
        <taxon>Sphingomonadales</taxon>
        <taxon>Sphingomonadaceae</taxon>
        <taxon>Sphingomonas</taxon>
    </lineage>
</organism>
<dbReference type="RefSeq" id="WP_344699962.1">
    <property type="nucleotide sequence ID" value="NZ_BAABBM010000001.1"/>
</dbReference>